<dbReference type="GO" id="GO:0016874">
    <property type="term" value="F:ligase activity"/>
    <property type="evidence" value="ECO:0007669"/>
    <property type="project" value="UniProtKB-KW"/>
</dbReference>
<evidence type="ECO:0000259" key="5">
    <source>
        <dbReference type="PROSITE" id="PS50975"/>
    </source>
</evidence>
<evidence type="ECO:0000256" key="1">
    <source>
        <dbReference type="ARBA" id="ARBA00022598"/>
    </source>
</evidence>
<dbReference type="PANTHER" id="PTHR43585:SF2">
    <property type="entry name" value="ATP-GRASP ENZYME FSQD"/>
    <property type="match status" value="1"/>
</dbReference>
<gene>
    <name evidence="6" type="ORF">SZN_17527</name>
</gene>
<dbReference type="SUPFAM" id="SSF56059">
    <property type="entry name" value="Glutathione synthetase ATP-binding domain-like"/>
    <property type="match status" value="1"/>
</dbReference>
<protein>
    <submittedName>
        <fullName evidence="6">Carboxylase</fullName>
    </submittedName>
</protein>
<evidence type="ECO:0000256" key="2">
    <source>
        <dbReference type="ARBA" id="ARBA00022741"/>
    </source>
</evidence>
<name>G2GDC8_9ACTN</name>
<evidence type="ECO:0000256" key="4">
    <source>
        <dbReference type="PROSITE-ProRule" id="PRU00409"/>
    </source>
</evidence>
<dbReference type="EMBL" id="AGBF01000054">
    <property type="protein sequence ID" value="EGX58460.1"/>
    <property type="molecule type" value="Genomic_DNA"/>
</dbReference>
<dbReference type="Gene3D" id="3.30.470.20">
    <property type="entry name" value="ATP-grasp fold, B domain"/>
    <property type="match status" value="1"/>
</dbReference>
<dbReference type="Gene3D" id="3.40.50.20">
    <property type="match status" value="1"/>
</dbReference>
<dbReference type="PATRIC" id="fig|700597.3.peg.3436"/>
<dbReference type="AlphaFoldDB" id="G2GDC8"/>
<keyword evidence="2 4" id="KW-0547">Nucleotide-binding</keyword>
<proteinExistence type="predicted"/>
<evidence type="ECO:0000313" key="6">
    <source>
        <dbReference type="EMBL" id="EGX58460.1"/>
    </source>
</evidence>
<dbReference type="OrthoDB" id="24041at2"/>
<keyword evidence="7" id="KW-1185">Reference proteome</keyword>
<organism evidence="6 7">
    <name type="scientific">Streptomyces zinciresistens K42</name>
    <dbReference type="NCBI Taxonomy" id="700597"/>
    <lineage>
        <taxon>Bacteria</taxon>
        <taxon>Bacillati</taxon>
        <taxon>Actinomycetota</taxon>
        <taxon>Actinomycetes</taxon>
        <taxon>Kitasatosporales</taxon>
        <taxon>Streptomycetaceae</taxon>
        <taxon>Streptomyces</taxon>
    </lineage>
</organism>
<feature type="domain" description="ATP-grasp" evidence="5">
    <location>
        <begin position="113"/>
        <end position="309"/>
    </location>
</feature>
<dbReference type="GO" id="GO:0046872">
    <property type="term" value="F:metal ion binding"/>
    <property type="evidence" value="ECO:0007669"/>
    <property type="project" value="InterPro"/>
</dbReference>
<dbReference type="SMART" id="SM01209">
    <property type="entry name" value="GARS_A"/>
    <property type="match status" value="1"/>
</dbReference>
<reference evidence="6 7" key="1">
    <citation type="submission" date="2011-08" db="EMBL/GenBank/DDBJ databases">
        <authorList>
            <person name="Lin Y."/>
            <person name="Hao X."/>
            <person name="Johnstone L."/>
            <person name="Miller S.J."/>
            <person name="Wei G."/>
            <person name="Rensing C."/>
        </authorList>
    </citation>
    <scope>NUCLEOTIDE SEQUENCE [LARGE SCALE GENOMIC DNA]</scope>
    <source>
        <strain evidence="6 7">K42</strain>
    </source>
</reference>
<dbReference type="Proteomes" id="UP000004217">
    <property type="component" value="Unassembled WGS sequence"/>
</dbReference>
<dbReference type="Pfam" id="PF18130">
    <property type="entry name" value="ATPgrasp_N"/>
    <property type="match status" value="1"/>
</dbReference>
<keyword evidence="1" id="KW-0436">Ligase</keyword>
<evidence type="ECO:0000256" key="3">
    <source>
        <dbReference type="ARBA" id="ARBA00022840"/>
    </source>
</evidence>
<dbReference type="InterPro" id="IPR052032">
    <property type="entry name" value="ATP-dep_AA_Ligase"/>
</dbReference>
<dbReference type="RefSeq" id="WP_007496721.1">
    <property type="nucleotide sequence ID" value="NZ_AGBF01000054.1"/>
</dbReference>
<sequence>MSQPMLLVIGSAPELMRRYMLEAAAAEHSVLLIDDQPPTWQLPYVVDFETTDLNDPARVIAAAESLARHWTIAGVLTFNEYLLVTTARVAEHLQLPGNTPTAVAAARDKATSRQLFAASDVPSAASTWVHSFDAAASAAERLGGYPVVLKPTAHAGSIGVVRVDSITDLPALWNIASAGAAHQGPEGQGILLEEFLDGPEVSVETVTDSGVTTAVAVTRKAVGFEPFFMEQAHLVIAGDPLLDDVAPVAAAALRAVGITHGVSHVEMKLTASGPRLIEVNARLGGDRIGQLVRHATGVDLAAAAADLAIGRTPDLTPTHTRSAAIGMIYPPADGTVTGLALRPHPFDAHHLQELQWLCDVGDHVTLKPSPSTPNNIRAGFAIVVGDTPTDVRRHLNSVLDRAQVKVRPTMISAA</sequence>
<accession>G2GDC8</accession>
<dbReference type="PROSITE" id="PS50975">
    <property type="entry name" value="ATP_GRASP"/>
    <property type="match status" value="1"/>
</dbReference>
<dbReference type="PANTHER" id="PTHR43585">
    <property type="entry name" value="FUMIPYRROLE BIOSYNTHESIS PROTEIN C"/>
    <property type="match status" value="1"/>
</dbReference>
<keyword evidence="3 4" id="KW-0067">ATP-binding</keyword>
<comment type="caution">
    <text evidence="6">The sequence shown here is derived from an EMBL/GenBank/DDBJ whole genome shotgun (WGS) entry which is preliminary data.</text>
</comment>
<dbReference type="GO" id="GO:0005524">
    <property type="term" value="F:ATP binding"/>
    <property type="evidence" value="ECO:0007669"/>
    <property type="project" value="UniProtKB-UniRule"/>
</dbReference>
<dbReference type="Pfam" id="PF13535">
    <property type="entry name" value="ATP-grasp_4"/>
    <property type="match status" value="1"/>
</dbReference>
<dbReference type="InterPro" id="IPR011761">
    <property type="entry name" value="ATP-grasp"/>
</dbReference>
<evidence type="ECO:0000313" key="7">
    <source>
        <dbReference type="Proteomes" id="UP000004217"/>
    </source>
</evidence>
<dbReference type="InterPro" id="IPR041472">
    <property type="entry name" value="BL00235/CARNS1_N"/>
</dbReference>